<feature type="domain" description="YtkA-like" evidence="2">
    <location>
        <begin position="144"/>
        <end position="220"/>
    </location>
</feature>
<dbReference type="InterPro" id="IPR032693">
    <property type="entry name" value="YtkA-like_dom"/>
</dbReference>
<reference evidence="4" key="1">
    <citation type="journal article" date="2013" name="Genome">
        <title>Draft Genome Sequence of a Thermophilic Member of the Bacillaceae, Anoxybacillus flavithermus Strain Kn10, Isolated from the Kan-nawa Hot Spring in Japan.</title>
        <authorList>
            <person name="Matsutani M."/>
            <person name="Shirakihara Y."/>
            <person name="Imada K."/>
            <person name="Yakushi T."/>
            <person name="Matsushita K."/>
        </authorList>
    </citation>
    <scope>NUCLEOTIDE SEQUENCE [LARGE SCALE GENOMIC DNA]</scope>
    <source>
        <strain evidence="4">NBRC 109594</strain>
    </source>
</reference>
<proteinExistence type="predicted"/>
<protein>
    <recommendedName>
        <fullName evidence="2">YtkA-like domain-containing protein</fullName>
    </recommendedName>
</protein>
<dbReference type="EMBL" id="BARH01000015">
    <property type="protein sequence ID" value="GAC91575.1"/>
    <property type="molecule type" value="Genomic_DNA"/>
</dbReference>
<dbReference type="InterPro" id="IPR013783">
    <property type="entry name" value="Ig-like_fold"/>
</dbReference>
<sequence length="237" mass="27036">MFTVYGCTSQGNTQQQEKEQLAQLEVVFQTTPQTIYVDEPATLRVTVTDGKKPIEQASDVQFEIRRKGEEHDEMIPARHQGNGVYVAEKTFGADGVYVVTYHVTANHLHRMEKNEVRVEQKQGATTKAPTKAPTQSNDAHTHHHVHMTLSPKEAKQNERTMFQVQMLSDGKPLTDAQVTMEYWRGGDKKHTYVTMNEKGNGMYVSEVLFAFSGTYQFRVHVIKEELHDHQVFSVEVK</sequence>
<accession>R4FFE8</accession>
<dbReference type="Proteomes" id="UP000013057">
    <property type="component" value="Unassembled WGS sequence"/>
</dbReference>
<organism evidence="3 4">
    <name type="scientific">Anoxybacillus flavithermus NBRC 109594</name>
    <dbReference type="NCBI Taxonomy" id="1315967"/>
    <lineage>
        <taxon>Bacteria</taxon>
        <taxon>Bacillati</taxon>
        <taxon>Bacillota</taxon>
        <taxon>Bacilli</taxon>
        <taxon>Bacillales</taxon>
        <taxon>Anoxybacillaceae</taxon>
        <taxon>Anoxybacillus</taxon>
    </lineage>
</organism>
<evidence type="ECO:0000313" key="4">
    <source>
        <dbReference type="Proteomes" id="UP000013057"/>
    </source>
</evidence>
<dbReference type="AlphaFoldDB" id="R4FFE8"/>
<dbReference type="Gene3D" id="2.60.40.10">
    <property type="entry name" value="Immunoglobulins"/>
    <property type="match status" value="1"/>
</dbReference>
<evidence type="ECO:0000256" key="1">
    <source>
        <dbReference type="SAM" id="MobiDB-lite"/>
    </source>
</evidence>
<evidence type="ECO:0000313" key="3">
    <source>
        <dbReference type="EMBL" id="GAC91575.1"/>
    </source>
</evidence>
<evidence type="ECO:0000259" key="2">
    <source>
        <dbReference type="Pfam" id="PF13115"/>
    </source>
</evidence>
<feature type="domain" description="YtkA-like" evidence="2">
    <location>
        <begin position="20"/>
        <end position="102"/>
    </location>
</feature>
<gene>
    <name evidence="3" type="ORF">KN10_2011</name>
</gene>
<comment type="caution">
    <text evidence="3">The sequence shown here is derived from an EMBL/GenBank/DDBJ whole genome shotgun (WGS) entry which is preliminary data.</text>
</comment>
<feature type="region of interest" description="Disordered" evidence="1">
    <location>
        <begin position="120"/>
        <end position="141"/>
    </location>
</feature>
<dbReference type="Pfam" id="PF13115">
    <property type="entry name" value="YtkA"/>
    <property type="match status" value="2"/>
</dbReference>
<feature type="compositionally biased region" description="Low complexity" evidence="1">
    <location>
        <begin position="121"/>
        <end position="135"/>
    </location>
</feature>
<name>R4FFE8_9BACL</name>